<evidence type="ECO:0000313" key="2">
    <source>
        <dbReference type="Proteomes" id="UP001060085"/>
    </source>
</evidence>
<accession>A0ACC0AJI8</accession>
<sequence>MGSLDDQRQNLPIIEFTKEKLEAAEYWVSNSQQVVHALEEYGCFIAKYDKVSLQLHQDIFSVSKQVFDLPTEIKVLNTSNTPSHGYVGQIPLIPLYESLGIEKATTLEAVENFTHLLWPAGNHHFSETVLSFTKLVAELDQTVMRMVSERYGIEKQYKPLQESISYLFKMIKYRPAKESERNLGIVPHTDKSFMSILHQHQVKGLEIKMKDEEWIIIDPSPSSFIVMAGDALMAWTNGRIKASQHRVIMSEKENRYSLGFFTFIKDLKIEVPEELIDEDHPLQFRPFDHYKFLHFHHSEEGKKSQSPIKAFCGV</sequence>
<dbReference type="Proteomes" id="UP001060085">
    <property type="component" value="Linkage Group LG06"/>
</dbReference>
<organism evidence="1 2">
    <name type="scientific">Catharanthus roseus</name>
    <name type="common">Madagascar periwinkle</name>
    <name type="synonym">Vinca rosea</name>
    <dbReference type="NCBI Taxonomy" id="4058"/>
    <lineage>
        <taxon>Eukaryota</taxon>
        <taxon>Viridiplantae</taxon>
        <taxon>Streptophyta</taxon>
        <taxon>Embryophyta</taxon>
        <taxon>Tracheophyta</taxon>
        <taxon>Spermatophyta</taxon>
        <taxon>Magnoliopsida</taxon>
        <taxon>eudicotyledons</taxon>
        <taxon>Gunneridae</taxon>
        <taxon>Pentapetalae</taxon>
        <taxon>asterids</taxon>
        <taxon>lamiids</taxon>
        <taxon>Gentianales</taxon>
        <taxon>Apocynaceae</taxon>
        <taxon>Rauvolfioideae</taxon>
        <taxon>Vinceae</taxon>
        <taxon>Catharanthinae</taxon>
        <taxon>Catharanthus</taxon>
    </lineage>
</organism>
<reference evidence="2" key="1">
    <citation type="journal article" date="2023" name="Nat. Plants">
        <title>Single-cell RNA sequencing provides a high-resolution roadmap for understanding the multicellular compartmentation of specialized metabolism.</title>
        <authorList>
            <person name="Sun S."/>
            <person name="Shen X."/>
            <person name="Li Y."/>
            <person name="Li Y."/>
            <person name="Wang S."/>
            <person name="Li R."/>
            <person name="Zhang H."/>
            <person name="Shen G."/>
            <person name="Guo B."/>
            <person name="Wei J."/>
            <person name="Xu J."/>
            <person name="St-Pierre B."/>
            <person name="Chen S."/>
            <person name="Sun C."/>
        </authorList>
    </citation>
    <scope>NUCLEOTIDE SEQUENCE [LARGE SCALE GENOMIC DNA]</scope>
</reference>
<comment type="caution">
    <text evidence="1">The sequence shown here is derived from an EMBL/GenBank/DDBJ whole genome shotgun (WGS) entry which is preliminary data.</text>
</comment>
<evidence type="ECO:0000313" key="1">
    <source>
        <dbReference type="EMBL" id="KAI5660555.1"/>
    </source>
</evidence>
<proteinExistence type="predicted"/>
<protein>
    <submittedName>
        <fullName evidence="1">Uncharacterized protein</fullName>
    </submittedName>
</protein>
<gene>
    <name evidence="1" type="ORF">M9H77_29348</name>
</gene>
<dbReference type="EMBL" id="CM044706">
    <property type="protein sequence ID" value="KAI5660555.1"/>
    <property type="molecule type" value="Genomic_DNA"/>
</dbReference>
<keyword evidence="2" id="KW-1185">Reference proteome</keyword>
<name>A0ACC0AJI8_CATRO</name>